<dbReference type="InterPro" id="IPR015991">
    <property type="entry name" value="TatD/YcfH-like"/>
</dbReference>
<evidence type="ECO:0000256" key="1">
    <source>
        <dbReference type="ARBA" id="ARBA00022723"/>
    </source>
</evidence>
<dbReference type="Proteomes" id="UP001500212">
    <property type="component" value="Unassembled WGS sequence"/>
</dbReference>
<dbReference type="Pfam" id="PF01026">
    <property type="entry name" value="TatD_DNase"/>
    <property type="match status" value="1"/>
</dbReference>
<dbReference type="SUPFAM" id="SSF51556">
    <property type="entry name" value="Metallo-dependent hydrolases"/>
    <property type="match status" value="1"/>
</dbReference>
<keyword evidence="2 3" id="KW-0378">Hydrolase</keyword>
<dbReference type="InterPro" id="IPR032466">
    <property type="entry name" value="Metal_Hydrolase"/>
</dbReference>
<dbReference type="PIRSF" id="PIRSF005902">
    <property type="entry name" value="DNase_TatD"/>
    <property type="match status" value="1"/>
</dbReference>
<dbReference type="CDD" id="cd01310">
    <property type="entry name" value="TatD_DNAse"/>
    <property type="match status" value="1"/>
</dbReference>
<name>A0ABP8TM78_9ACTN</name>
<sequence length="279" mass="29865">MSEGAEMNTSDGFRGAAFPPLPEPLPVEVFDSHCHLDILEVPITEVLAAAHSVGIRRAVTVGYDLASSQHAADAAATYDDVYAAVAIHPNDSGDATADVLADIAKLAALPDVRAVGETGLDYYRDWAAVEAQQRSFRAHIDIAKRTGKALVIHDRDAHDDVLRILEEEGPPDKVVFHCFSGDREMAKVCADHGYYMSFAGNVTFKNAGDLREAAAVAPLDLILVETDAPYLTPVPHRGKPNAPYLVPLTVRGLAETKGVDLAELCAAIAANGERVFGPW</sequence>
<comment type="caution">
    <text evidence="3">The sequence shown here is derived from an EMBL/GenBank/DDBJ whole genome shotgun (WGS) entry which is preliminary data.</text>
</comment>
<keyword evidence="4" id="KW-1185">Reference proteome</keyword>
<dbReference type="PANTHER" id="PTHR46124">
    <property type="entry name" value="D-AMINOACYL-TRNA DEACYLASE"/>
    <property type="match status" value="1"/>
</dbReference>
<reference evidence="4" key="1">
    <citation type="journal article" date="2019" name="Int. J. Syst. Evol. Microbiol.">
        <title>The Global Catalogue of Microorganisms (GCM) 10K type strain sequencing project: providing services to taxonomists for standard genome sequencing and annotation.</title>
        <authorList>
            <consortium name="The Broad Institute Genomics Platform"/>
            <consortium name="The Broad Institute Genome Sequencing Center for Infectious Disease"/>
            <person name="Wu L."/>
            <person name="Ma J."/>
        </authorList>
    </citation>
    <scope>NUCLEOTIDE SEQUENCE [LARGE SCALE GENOMIC DNA]</scope>
    <source>
        <strain evidence="4">JCM 17938</strain>
    </source>
</reference>
<evidence type="ECO:0000313" key="4">
    <source>
        <dbReference type="Proteomes" id="UP001500212"/>
    </source>
</evidence>
<accession>A0ABP8TM78</accession>
<keyword evidence="1" id="KW-0479">Metal-binding</keyword>
<evidence type="ECO:0000313" key="3">
    <source>
        <dbReference type="EMBL" id="GAA4608707.1"/>
    </source>
</evidence>
<dbReference type="NCBIfam" id="TIGR00010">
    <property type="entry name" value="YchF/TatD family DNA exonuclease"/>
    <property type="match status" value="1"/>
</dbReference>
<dbReference type="PROSITE" id="PS01137">
    <property type="entry name" value="TATD_1"/>
    <property type="match status" value="1"/>
</dbReference>
<dbReference type="InterPro" id="IPR001130">
    <property type="entry name" value="TatD-like"/>
</dbReference>
<dbReference type="RefSeq" id="WP_345354632.1">
    <property type="nucleotide sequence ID" value="NZ_BAABHJ010000008.1"/>
</dbReference>
<dbReference type="InterPro" id="IPR018228">
    <property type="entry name" value="DNase_TatD-rel_CS"/>
</dbReference>
<protein>
    <submittedName>
        <fullName evidence="3">TatD family hydrolase</fullName>
    </submittedName>
</protein>
<dbReference type="EMBL" id="BAABHJ010000008">
    <property type="protein sequence ID" value="GAA4608707.1"/>
    <property type="molecule type" value="Genomic_DNA"/>
</dbReference>
<dbReference type="PANTHER" id="PTHR46124:SF2">
    <property type="entry name" value="D-AMINOACYL-TRNA DEACYLASE"/>
    <property type="match status" value="1"/>
</dbReference>
<proteinExistence type="predicted"/>
<dbReference type="GO" id="GO:0016787">
    <property type="term" value="F:hydrolase activity"/>
    <property type="evidence" value="ECO:0007669"/>
    <property type="project" value="UniProtKB-KW"/>
</dbReference>
<evidence type="ECO:0000256" key="2">
    <source>
        <dbReference type="ARBA" id="ARBA00022801"/>
    </source>
</evidence>
<gene>
    <name evidence="3" type="ORF">GCM10023195_34390</name>
</gene>
<organism evidence="3 4">
    <name type="scientific">Actinoallomurus liliacearum</name>
    <dbReference type="NCBI Taxonomy" id="1080073"/>
    <lineage>
        <taxon>Bacteria</taxon>
        <taxon>Bacillati</taxon>
        <taxon>Actinomycetota</taxon>
        <taxon>Actinomycetes</taxon>
        <taxon>Streptosporangiales</taxon>
        <taxon>Thermomonosporaceae</taxon>
        <taxon>Actinoallomurus</taxon>
    </lineage>
</organism>
<dbReference type="Gene3D" id="3.20.20.140">
    <property type="entry name" value="Metal-dependent hydrolases"/>
    <property type="match status" value="1"/>
</dbReference>